<keyword evidence="2" id="KW-1133">Transmembrane helix</keyword>
<dbReference type="PANTHER" id="PTHR32309:SF13">
    <property type="entry name" value="FERRIC ENTEROBACTIN TRANSPORT PROTEIN FEPE"/>
    <property type="match status" value="1"/>
</dbReference>
<dbReference type="GO" id="GO:0004713">
    <property type="term" value="F:protein tyrosine kinase activity"/>
    <property type="evidence" value="ECO:0007669"/>
    <property type="project" value="TreeGrafter"/>
</dbReference>
<keyword evidence="5" id="KW-1185">Reference proteome</keyword>
<dbReference type="InterPro" id="IPR017468">
    <property type="entry name" value="Chain_len_reg_EpsF"/>
</dbReference>
<comment type="caution">
    <text evidence="4">The sequence shown here is derived from an EMBL/GenBank/DDBJ whole genome shotgun (WGS) entry which is preliminary data.</text>
</comment>
<reference evidence="4 5" key="1">
    <citation type="submission" date="2020-08" db="EMBL/GenBank/DDBJ databases">
        <title>Genomic Encyclopedia of Type Strains, Phase IV (KMG-IV): sequencing the most valuable type-strain genomes for metagenomic binning, comparative biology and taxonomic classification.</title>
        <authorList>
            <person name="Goeker M."/>
        </authorList>
    </citation>
    <scope>NUCLEOTIDE SEQUENCE [LARGE SCALE GENOMIC DNA]</scope>
    <source>
        <strain evidence="4 5">DSM 23240</strain>
    </source>
</reference>
<dbReference type="PANTHER" id="PTHR32309">
    <property type="entry name" value="TYROSINE-PROTEIN KINASE"/>
    <property type="match status" value="1"/>
</dbReference>
<proteinExistence type="predicted"/>
<gene>
    <name evidence="4" type="ORF">HNR39_003991</name>
</gene>
<feature type="transmembrane region" description="Helical" evidence="2">
    <location>
        <begin position="12"/>
        <end position="35"/>
    </location>
</feature>
<dbReference type="Proteomes" id="UP000571084">
    <property type="component" value="Unassembled WGS sequence"/>
</dbReference>
<accession>A0A840RU78</accession>
<evidence type="ECO:0000259" key="3">
    <source>
        <dbReference type="Pfam" id="PF13807"/>
    </source>
</evidence>
<dbReference type="GO" id="GO:0005886">
    <property type="term" value="C:plasma membrane"/>
    <property type="evidence" value="ECO:0007669"/>
    <property type="project" value="TreeGrafter"/>
</dbReference>
<dbReference type="InterPro" id="IPR032807">
    <property type="entry name" value="GNVR"/>
</dbReference>
<feature type="compositionally biased region" description="Basic and acidic residues" evidence="1">
    <location>
        <begin position="453"/>
        <end position="472"/>
    </location>
</feature>
<dbReference type="EMBL" id="JACHHQ010000011">
    <property type="protein sequence ID" value="MBB5202127.1"/>
    <property type="molecule type" value="Genomic_DNA"/>
</dbReference>
<dbReference type="InterPro" id="IPR050445">
    <property type="entry name" value="Bact_polysacc_biosynth/exp"/>
</dbReference>
<evidence type="ECO:0000313" key="5">
    <source>
        <dbReference type="Proteomes" id="UP000571084"/>
    </source>
</evidence>
<protein>
    <submittedName>
        <fullName evidence="4">Chain length determinant protein EpsF</fullName>
    </submittedName>
</protein>
<keyword evidence="2" id="KW-0812">Transmembrane</keyword>
<name>A0A840RU78_9BURK</name>
<feature type="transmembrane region" description="Helical" evidence="2">
    <location>
        <begin position="398"/>
        <end position="419"/>
    </location>
</feature>
<evidence type="ECO:0000256" key="2">
    <source>
        <dbReference type="SAM" id="Phobius"/>
    </source>
</evidence>
<organism evidence="4 5">
    <name type="scientific">Glaciimonas immobilis</name>
    <dbReference type="NCBI Taxonomy" id="728004"/>
    <lineage>
        <taxon>Bacteria</taxon>
        <taxon>Pseudomonadati</taxon>
        <taxon>Pseudomonadota</taxon>
        <taxon>Betaproteobacteria</taxon>
        <taxon>Burkholderiales</taxon>
        <taxon>Oxalobacteraceae</taxon>
        <taxon>Glaciimonas</taxon>
    </lineage>
</organism>
<dbReference type="Pfam" id="PF13807">
    <property type="entry name" value="GNVR"/>
    <property type="match status" value="1"/>
</dbReference>
<dbReference type="NCBIfam" id="TIGR03017">
    <property type="entry name" value="EpsF"/>
    <property type="match status" value="1"/>
</dbReference>
<feature type="region of interest" description="Disordered" evidence="1">
    <location>
        <begin position="451"/>
        <end position="472"/>
    </location>
</feature>
<evidence type="ECO:0000256" key="1">
    <source>
        <dbReference type="SAM" id="MobiDB-lite"/>
    </source>
</evidence>
<feature type="domain" description="Tyrosine-protein kinase G-rich" evidence="3">
    <location>
        <begin position="349"/>
        <end position="421"/>
    </location>
</feature>
<dbReference type="RefSeq" id="WP_168056973.1">
    <property type="nucleotide sequence ID" value="NZ_JAAOZT010000013.1"/>
</dbReference>
<dbReference type="AlphaFoldDB" id="A0A840RU78"/>
<sequence>MTFYQLLIILRARYKIVLASLVLIAGVTAVVSLFLPKTYKASSTMLLNYKGSDPVSGEVLPAQLVAGYMATQMDIVSSRIVALKAVDNLGLVNDPSFQQRFAKVSNDAGSIRDWLADSLLKMVDVSPARESSVVEINAKGSDPKFAATVANGFANAYQQVNLEIKTAPMRQAAKYFAAQIKTLRVDLETAQNKLSRYQQEHGLVSTDNHLDVETARLNDLSSQLVSAQGQAIEASSRGKQAMGSGGKDSPDVIANSLVQTLKSSLALAEGKFALMAQNLAPNHPQYQAAKAEVDRLRAELNSNISATNNGAANNGRILRQREAEVRAAVAAQTAKVLQLNRARDGLAVLVKDVDNTQRAYDAVNLRLTRSELEGNSNQSDVSLLTAATIPMHPVSPNISLNIVLSIMLGLMFGVALAVLKELAHRRVRTHQDTSSLLQAPVFGTINWGKSGPKKVEPAARSISRREKPGLKG</sequence>
<evidence type="ECO:0000313" key="4">
    <source>
        <dbReference type="EMBL" id="MBB5202127.1"/>
    </source>
</evidence>
<keyword evidence="2" id="KW-0472">Membrane</keyword>